<dbReference type="Gene3D" id="1.10.1370.30">
    <property type="match status" value="1"/>
</dbReference>
<dbReference type="GO" id="GO:0046872">
    <property type="term" value="F:metal ion binding"/>
    <property type="evidence" value="ECO:0007669"/>
    <property type="project" value="UniProtKB-KW"/>
</dbReference>
<evidence type="ECO:0000313" key="5">
    <source>
        <dbReference type="Proteomes" id="UP000305654"/>
    </source>
</evidence>
<feature type="binding site" evidence="2">
    <location>
        <position position="264"/>
    </location>
    <ligand>
        <name>Zn(2+)</name>
        <dbReference type="ChEBI" id="CHEBI:29105"/>
        <note>catalytic</note>
    </ligand>
</feature>
<keyword evidence="5" id="KW-1185">Reference proteome</keyword>
<sequence>MQAYRTLEKRFARISDVESALGILNWDNDTIMPAGAAGQRAGQVATLSVIAHELMTGPDMPDLLQDASAAGDGLDAWQRANLAEMRRLHAHSSAVPADLVDAASRANSACERAWREARANSDFKALLPLLQEVLLRQRDVAQAKGAALGLAPYDALLDLYDPGNRMALIDPVFRDLAAGLPALLGQVLEHQSALPAPLPLQGPFPVELQTRLAARLMRAVGFDTGRGRLDTSTHPFCGGGNDDVRITTRYDEADFGSSLMGVLHETGHALYEQGRPREWLAQPAGRARGMTMHESQSLLIEMQACRSREFVEFLAPLVREAFDREGPEWQADNLHRRLTRVSPGFIRVDADEVTYPAHVLVRYRLETALIAGDLALADLPGAFDAGIRDLLGIVVPDDRRGCLQDIHWPAGLWGYFPTYTLGAITAAQLFEAARRAKPEIPARLVQGDFRPLLDWLRPNVHERGSSVGTAEIVRDATGFDLTASIYQRHLRRRYLDAA</sequence>
<dbReference type="PANTHER" id="PTHR34217">
    <property type="entry name" value="METAL-DEPENDENT CARBOXYPEPTIDASE"/>
    <property type="match status" value="1"/>
</dbReference>
<comment type="similarity">
    <text evidence="1">Belongs to the peptidase M32 family.</text>
</comment>
<comment type="function">
    <text evidence="1">Broad specificity carboxypetidase that releases amino acids sequentially from the C-terminus, including neutral, aromatic, polar and basic residues.</text>
</comment>
<evidence type="ECO:0000256" key="1">
    <source>
        <dbReference type="PIRNR" id="PIRNR006615"/>
    </source>
</evidence>
<dbReference type="Pfam" id="PF02074">
    <property type="entry name" value="Peptidase_M32"/>
    <property type="match status" value="1"/>
</dbReference>
<dbReference type="GO" id="GO:0006508">
    <property type="term" value="P:proteolysis"/>
    <property type="evidence" value="ECO:0007669"/>
    <property type="project" value="UniProtKB-UniRule"/>
</dbReference>
<evidence type="ECO:0000313" key="4">
    <source>
        <dbReference type="EMBL" id="TLU73726.1"/>
    </source>
</evidence>
<dbReference type="AlphaFoldDB" id="A0A5R9JE94"/>
<comment type="catalytic activity">
    <reaction evidence="1">
        <text>Release of a C-terminal amino acid with broad specificity, except for -Pro.</text>
        <dbReference type="EC" id="3.4.17.19"/>
    </reaction>
</comment>
<proteinExistence type="inferred from homology"/>
<dbReference type="PIRSF" id="PIRSF006615">
    <property type="entry name" value="Zn_crbxpep_Taq"/>
    <property type="match status" value="1"/>
</dbReference>
<gene>
    <name evidence="4" type="ORF">FE263_00335</name>
</gene>
<keyword evidence="1" id="KW-0645">Protease</keyword>
<accession>A0A5R9JE94</accession>
<keyword evidence="2" id="KW-0862">Zinc</keyword>
<dbReference type="PROSITE" id="PS52034">
    <property type="entry name" value="PEPTIDASE_M32"/>
    <property type="match status" value="1"/>
</dbReference>
<dbReference type="EMBL" id="VCDI01000001">
    <property type="protein sequence ID" value="TLU73726.1"/>
    <property type="molecule type" value="Genomic_DNA"/>
</dbReference>
<keyword evidence="1" id="KW-0378">Hydrolase</keyword>
<organism evidence="4 5">
    <name type="scientific">Lichenicoccus roseus</name>
    <dbReference type="NCBI Taxonomy" id="2683649"/>
    <lineage>
        <taxon>Bacteria</taxon>
        <taxon>Pseudomonadati</taxon>
        <taxon>Pseudomonadota</taxon>
        <taxon>Alphaproteobacteria</taxon>
        <taxon>Acetobacterales</taxon>
        <taxon>Acetobacteraceae</taxon>
        <taxon>Lichenicoccus</taxon>
    </lineage>
</organism>
<keyword evidence="1 2" id="KW-0479">Metal-binding</keyword>
<comment type="cofactor">
    <cofactor evidence="2">
        <name>Zn(2+)</name>
        <dbReference type="ChEBI" id="CHEBI:29105"/>
    </cofactor>
    <text evidence="2">Binds 1 zinc ion per subunit.</text>
</comment>
<evidence type="ECO:0000256" key="3">
    <source>
        <dbReference type="PIRSR" id="PIRSR006615-2"/>
    </source>
</evidence>
<dbReference type="PANTHER" id="PTHR34217:SF1">
    <property type="entry name" value="CARBOXYPEPTIDASE 1"/>
    <property type="match status" value="1"/>
</dbReference>
<dbReference type="InterPro" id="IPR001333">
    <property type="entry name" value="Peptidase_M32_Taq"/>
</dbReference>
<reference evidence="4 5" key="1">
    <citation type="submission" date="2019-05" db="EMBL/GenBank/DDBJ databases">
        <authorList>
            <person name="Pankratov T."/>
            <person name="Grouzdev D."/>
        </authorList>
    </citation>
    <scope>NUCLEOTIDE SEQUENCE [LARGE SCALE GENOMIC DNA]</scope>
    <source>
        <strain evidence="4 5">KEBCLARHB70R</strain>
    </source>
</reference>
<keyword evidence="1 4" id="KW-0121">Carboxypeptidase</keyword>
<dbReference type="Proteomes" id="UP000305654">
    <property type="component" value="Unassembled WGS sequence"/>
</dbReference>
<dbReference type="RefSeq" id="WP_138323979.1">
    <property type="nucleotide sequence ID" value="NZ_VCDI01000001.1"/>
</dbReference>
<dbReference type="EC" id="3.4.17.19" evidence="1"/>
<evidence type="ECO:0000256" key="2">
    <source>
        <dbReference type="PIRSR" id="PIRSR006615-1"/>
    </source>
</evidence>
<dbReference type="SUPFAM" id="SSF55486">
    <property type="entry name" value="Metalloproteases ('zincins'), catalytic domain"/>
    <property type="match status" value="1"/>
</dbReference>
<protein>
    <recommendedName>
        <fullName evidence="1">Metal-dependent carboxypeptidase</fullName>
        <ecNumber evidence="1">3.4.17.19</ecNumber>
    </recommendedName>
</protein>
<dbReference type="GO" id="GO:0004181">
    <property type="term" value="F:metallocarboxypeptidase activity"/>
    <property type="evidence" value="ECO:0007669"/>
    <property type="project" value="UniProtKB-UniRule"/>
</dbReference>
<dbReference type="CDD" id="cd06460">
    <property type="entry name" value="M32_Taq"/>
    <property type="match status" value="1"/>
</dbReference>
<keyword evidence="1" id="KW-0482">Metalloprotease</keyword>
<dbReference type="OrthoDB" id="9772308at2"/>
<feature type="active site" description="Proton donor/acceptor" evidence="3">
    <location>
        <position position="265"/>
    </location>
</feature>
<feature type="binding site" evidence="2">
    <location>
        <position position="294"/>
    </location>
    <ligand>
        <name>Zn(2+)</name>
        <dbReference type="ChEBI" id="CHEBI:29105"/>
        <note>catalytic</note>
    </ligand>
</feature>
<feature type="binding site" evidence="2">
    <location>
        <position position="268"/>
    </location>
    <ligand>
        <name>Zn(2+)</name>
        <dbReference type="ChEBI" id="CHEBI:29105"/>
        <note>catalytic</note>
    </ligand>
</feature>
<comment type="caution">
    <text evidence="4">The sequence shown here is derived from an EMBL/GenBank/DDBJ whole genome shotgun (WGS) entry which is preliminary data.</text>
</comment>
<dbReference type="PRINTS" id="PR00998">
    <property type="entry name" value="CRBOXYPTASET"/>
</dbReference>
<name>A0A5R9JE94_9PROT</name>